<dbReference type="EMBL" id="CCKQ01007821">
    <property type="protein sequence ID" value="CDW79244.1"/>
    <property type="molecule type" value="Genomic_DNA"/>
</dbReference>
<reference evidence="2 3" key="1">
    <citation type="submission" date="2014-06" db="EMBL/GenBank/DDBJ databases">
        <authorList>
            <person name="Swart Estienne"/>
        </authorList>
    </citation>
    <scope>NUCLEOTIDE SEQUENCE [LARGE SCALE GENOMIC DNA]</scope>
    <source>
        <strain evidence="2 3">130c</strain>
    </source>
</reference>
<accession>A0A078AAK3</accession>
<protein>
    <submittedName>
        <fullName evidence="2">Uncharacterized protein</fullName>
    </submittedName>
</protein>
<organism evidence="2 3">
    <name type="scientific">Stylonychia lemnae</name>
    <name type="common">Ciliate</name>
    <dbReference type="NCBI Taxonomy" id="5949"/>
    <lineage>
        <taxon>Eukaryota</taxon>
        <taxon>Sar</taxon>
        <taxon>Alveolata</taxon>
        <taxon>Ciliophora</taxon>
        <taxon>Intramacronucleata</taxon>
        <taxon>Spirotrichea</taxon>
        <taxon>Stichotrichia</taxon>
        <taxon>Sporadotrichida</taxon>
        <taxon>Oxytrichidae</taxon>
        <taxon>Stylonychinae</taxon>
        <taxon>Stylonychia</taxon>
    </lineage>
</organism>
<gene>
    <name evidence="2" type="primary">Contig10577.g11292</name>
    <name evidence="2" type="ORF">STYLEM_8230</name>
</gene>
<evidence type="ECO:0000256" key="1">
    <source>
        <dbReference type="SAM" id="MobiDB-lite"/>
    </source>
</evidence>
<name>A0A078AAK3_STYLE</name>
<dbReference type="InParanoid" id="A0A078AAK3"/>
<dbReference type="Proteomes" id="UP000039865">
    <property type="component" value="Unassembled WGS sequence"/>
</dbReference>
<keyword evidence="3" id="KW-1185">Reference proteome</keyword>
<evidence type="ECO:0000313" key="3">
    <source>
        <dbReference type="Proteomes" id="UP000039865"/>
    </source>
</evidence>
<sequence length="341" mass="39246">MPKYLSDRGNLDPNTQRALLKKQRPQKIGLNGRKRFSRSYTFQTSSSSSGGSGGASNGDSITIIEPNKLSSNILYQIVDSDQKFIQKQRKRNSLDFRQQYPNQSTTMIIDISFNQQQENIDLSNIFKDYKKPIGIRSDKNLIIEKKMFQETRSDFIEQSRRSIICSELNEKQLIRTQSLKSSSNSKRFKNGLSSPKAETRTSSNIVLISSCLQNIQVLEKQDPCFQSHYKHYFQGGDTTPKLALHKKTNSFNNSQKSSHRSLSFSQQEIGSPINSQHLHQSEIDKESAISQYDNMSSTIKKEEVDLKVLCNLMANCFVNVFTLNKRRYYFRLTQFIVQDKM</sequence>
<feature type="region of interest" description="Disordered" evidence="1">
    <location>
        <begin position="23"/>
        <end position="59"/>
    </location>
</feature>
<evidence type="ECO:0000313" key="2">
    <source>
        <dbReference type="EMBL" id="CDW79244.1"/>
    </source>
</evidence>
<dbReference type="AlphaFoldDB" id="A0A078AAK3"/>
<feature type="region of interest" description="Disordered" evidence="1">
    <location>
        <begin position="178"/>
        <end position="197"/>
    </location>
</feature>
<proteinExistence type="predicted"/>